<keyword evidence="4" id="KW-0068">Autocatalytic cleavage</keyword>
<dbReference type="Gene3D" id="3.30.360.110">
    <property type="entry name" value="S-adenosylmethionine decarboxylase domain"/>
    <property type="match status" value="1"/>
</dbReference>
<dbReference type="KEGG" id="ttr:Tter_0295"/>
<dbReference type="InterPro" id="IPR017716">
    <property type="entry name" value="S-AdoMet_deCOase_pro-enz"/>
</dbReference>
<keyword evidence="8" id="KW-0456">Lyase</keyword>
<keyword evidence="5" id="KW-0745">Spermidine biosynthesis</keyword>
<dbReference type="PANTHER" id="PTHR33866">
    <property type="entry name" value="S-ADENOSYLMETHIONINE DECARBOXYLASE PROENZYME"/>
    <property type="match status" value="1"/>
</dbReference>
<dbReference type="GO" id="GO:0008295">
    <property type="term" value="P:spermidine biosynthetic process"/>
    <property type="evidence" value="ECO:0007669"/>
    <property type="project" value="UniProtKB-KW"/>
</dbReference>
<keyword evidence="9" id="KW-0704">Schiff base</keyword>
<dbReference type="OrthoDB" id="9793120at2"/>
<keyword evidence="7" id="KW-0865">Zymogen</keyword>
<dbReference type="Pfam" id="PF02675">
    <property type="entry name" value="AdoMet_dc"/>
    <property type="match status" value="1"/>
</dbReference>
<evidence type="ECO:0000256" key="8">
    <source>
        <dbReference type="ARBA" id="ARBA00023239"/>
    </source>
</evidence>
<evidence type="ECO:0000313" key="12">
    <source>
        <dbReference type="Proteomes" id="UP000000323"/>
    </source>
</evidence>
<dbReference type="Gene3D" id="3.30.160.750">
    <property type="match status" value="1"/>
</dbReference>
<keyword evidence="3" id="KW-0210">Decarboxylase</keyword>
<dbReference type="HOGENOM" id="CLU_125470_2_3_0"/>
<dbReference type="InterPro" id="IPR003826">
    <property type="entry name" value="AdoMetDC_fam_prok"/>
</dbReference>
<evidence type="ECO:0000256" key="7">
    <source>
        <dbReference type="ARBA" id="ARBA00023145"/>
    </source>
</evidence>
<accession>D1CE61</accession>
<comment type="cofactor">
    <cofactor evidence="1">
        <name>pyruvate</name>
        <dbReference type="ChEBI" id="CHEBI:15361"/>
    </cofactor>
</comment>
<keyword evidence="10" id="KW-0670">Pyruvate</keyword>
<evidence type="ECO:0000256" key="2">
    <source>
        <dbReference type="ARBA" id="ARBA00022691"/>
    </source>
</evidence>
<keyword evidence="2" id="KW-0949">S-adenosyl-L-methionine</keyword>
<gene>
    <name evidence="11" type="ordered locus">Tter_0295</name>
</gene>
<dbReference type="RefSeq" id="WP_012874252.1">
    <property type="nucleotide sequence ID" value="NC_013525.1"/>
</dbReference>
<evidence type="ECO:0000256" key="5">
    <source>
        <dbReference type="ARBA" id="ARBA00023066"/>
    </source>
</evidence>
<dbReference type="GO" id="GO:0004014">
    <property type="term" value="F:adenosylmethionine decarboxylase activity"/>
    <property type="evidence" value="ECO:0007669"/>
    <property type="project" value="InterPro"/>
</dbReference>
<keyword evidence="12" id="KW-1185">Reference proteome</keyword>
<dbReference type="eggNOG" id="COG1586">
    <property type="taxonomic scope" value="Bacteria"/>
</dbReference>
<dbReference type="AlphaFoldDB" id="D1CE61"/>
<dbReference type="InterPro" id="IPR042286">
    <property type="entry name" value="AdoMetDC_C"/>
</dbReference>
<dbReference type="STRING" id="525904.Tter_0295"/>
<keyword evidence="6" id="KW-0620">Polyamine biosynthesis</keyword>
<reference evidence="12" key="1">
    <citation type="journal article" date="2010" name="Stand. Genomic Sci.">
        <title>Complete genome sequence of 'Thermobaculum terrenum' type strain (YNP1).</title>
        <authorList>
            <person name="Kiss H."/>
            <person name="Cleland D."/>
            <person name="Lapidus A."/>
            <person name="Lucas S."/>
            <person name="Glavina Del Rio T."/>
            <person name="Nolan M."/>
            <person name="Tice H."/>
            <person name="Han C."/>
            <person name="Goodwin L."/>
            <person name="Pitluck S."/>
            <person name="Liolios K."/>
            <person name="Ivanova N."/>
            <person name="Mavromatis K."/>
            <person name="Ovchinnikova G."/>
            <person name="Pati A."/>
            <person name="Chen A."/>
            <person name="Palaniappan K."/>
            <person name="Land M."/>
            <person name="Hauser L."/>
            <person name="Chang Y."/>
            <person name="Jeffries C."/>
            <person name="Lu M."/>
            <person name="Brettin T."/>
            <person name="Detter J."/>
            <person name="Goker M."/>
            <person name="Tindall B."/>
            <person name="Beck B."/>
            <person name="McDermott T."/>
            <person name="Woyke T."/>
            <person name="Bristow J."/>
            <person name="Eisen J."/>
            <person name="Markowitz V."/>
            <person name="Hugenholtz P."/>
            <person name="Kyrpides N."/>
            <person name="Klenk H."/>
            <person name="Cheng J."/>
        </authorList>
    </citation>
    <scope>NUCLEOTIDE SEQUENCE [LARGE SCALE GENOMIC DNA]</scope>
    <source>
        <strain evidence="12">ATCC BAA-798 / YNP1</strain>
    </source>
</reference>
<dbReference type="InterPro" id="IPR016067">
    <property type="entry name" value="S-AdoMet_deCO2ase_core"/>
</dbReference>
<dbReference type="InterPro" id="IPR042284">
    <property type="entry name" value="AdoMetDC_N"/>
</dbReference>
<evidence type="ECO:0000256" key="6">
    <source>
        <dbReference type="ARBA" id="ARBA00023115"/>
    </source>
</evidence>
<evidence type="ECO:0000256" key="4">
    <source>
        <dbReference type="ARBA" id="ARBA00022813"/>
    </source>
</evidence>
<dbReference type="EMBL" id="CP001825">
    <property type="protein sequence ID" value="ACZ41217.1"/>
    <property type="molecule type" value="Genomic_DNA"/>
</dbReference>
<dbReference type="Proteomes" id="UP000000323">
    <property type="component" value="Chromosome 1"/>
</dbReference>
<dbReference type="SUPFAM" id="SSF56276">
    <property type="entry name" value="S-adenosylmethionine decarboxylase"/>
    <property type="match status" value="1"/>
</dbReference>
<dbReference type="NCBIfam" id="TIGR03330">
    <property type="entry name" value="SAM_DCase_Bsu"/>
    <property type="match status" value="1"/>
</dbReference>
<dbReference type="PANTHER" id="PTHR33866:SF2">
    <property type="entry name" value="S-ADENOSYLMETHIONINE DECARBOXYLASE PROENZYME"/>
    <property type="match status" value="1"/>
</dbReference>
<evidence type="ECO:0000256" key="3">
    <source>
        <dbReference type="ARBA" id="ARBA00022793"/>
    </source>
</evidence>
<evidence type="ECO:0000256" key="1">
    <source>
        <dbReference type="ARBA" id="ARBA00001928"/>
    </source>
</evidence>
<protein>
    <submittedName>
        <fullName evidence="11">S-adenosylmethionine decarboxylase proenzyme</fullName>
    </submittedName>
</protein>
<evidence type="ECO:0000313" key="11">
    <source>
        <dbReference type="EMBL" id="ACZ41217.1"/>
    </source>
</evidence>
<proteinExistence type="predicted"/>
<evidence type="ECO:0000256" key="10">
    <source>
        <dbReference type="ARBA" id="ARBA00023317"/>
    </source>
</evidence>
<dbReference type="GO" id="GO:0005829">
    <property type="term" value="C:cytosol"/>
    <property type="evidence" value="ECO:0007669"/>
    <property type="project" value="TreeGrafter"/>
</dbReference>
<sequence length="114" mass="13115">MSFRHILYDLWVEDPSILERTKPLEQIMLEAARCSGATILHSYFHQFDPHGVSGVVLIAQSHLSIHTWSEEKYAAIDVFTYQGMNPELAISYIREKLRPTRERITDLSRGGTLL</sequence>
<evidence type="ECO:0000256" key="9">
    <source>
        <dbReference type="ARBA" id="ARBA00023270"/>
    </source>
</evidence>
<organism evidence="11 12">
    <name type="scientific">Thermobaculum terrenum (strain ATCC BAA-798 / CCMEE 7001 / YNP1)</name>
    <dbReference type="NCBI Taxonomy" id="525904"/>
    <lineage>
        <taxon>Bacteria</taxon>
        <taxon>Bacillati</taxon>
        <taxon>Chloroflexota</taxon>
        <taxon>Chloroflexia</taxon>
        <taxon>Candidatus Thermobaculales</taxon>
        <taxon>Candidatus Thermobaculaceae</taxon>
        <taxon>Thermobaculum</taxon>
    </lineage>
</organism>
<name>D1CE61_THET1</name>